<feature type="chain" id="PRO_5024369212" evidence="1">
    <location>
        <begin position="22"/>
        <end position="65"/>
    </location>
</feature>
<proteinExistence type="evidence at transcript level"/>
<reference evidence="2" key="1">
    <citation type="journal article" date="2019" name="Mar. Drugs">
        <title>Conotoxin diversity in the venom gland transcriptome of the Magician's Cone, Pionoconus magus.</title>
        <authorList>
            <person name="Pardos-Blas J.R."/>
            <person name="Irisarri I."/>
            <person name="Abalde S."/>
            <person name="Tenorio M.J."/>
            <person name="Zardoya R."/>
        </authorList>
    </citation>
    <scope>NUCLEOTIDE SEQUENCE</scope>
    <source>
        <tissue evidence="2">Venom gland</tissue>
    </source>
</reference>
<organism evidence="2">
    <name type="scientific">Conus magus</name>
    <name type="common">Magical cone</name>
    <dbReference type="NCBI Taxonomy" id="6492"/>
    <lineage>
        <taxon>Eukaryota</taxon>
        <taxon>Metazoa</taxon>
        <taxon>Spiralia</taxon>
        <taxon>Lophotrochozoa</taxon>
        <taxon>Mollusca</taxon>
        <taxon>Gastropoda</taxon>
        <taxon>Caenogastropoda</taxon>
        <taxon>Neogastropoda</taxon>
        <taxon>Conoidea</taxon>
        <taxon>Conidae</taxon>
        <taxon>Conus</taxon>
        <taxon>Pionoconus</taxon>
    </lineage>
</organism>
<sequence>MRFYLLLTVTLLLTLSTGGDAGPRRANGLPKHFVLRTCTGNCRLCGAICCCEPKVCRNNQCIYDE</sequence>
<accession>A0A5P8I0U2</accession>
<dbReference type="AlphaFoldDB" id="A0A5P8I0U2"/>
<protein>
    <submittedName>
        <fullName evidence="2">Superfamily Rmil-02</fullName>
    </submittedName>
</protein>
<evidence type="ECO:0000256" key="1">
    <source>
        <dbReference type="SAM" id="SignalP"/>
    </source>
</evidence>
<feature type="signal peptide" evidence="1">
    <location>
        <begin position="1"/>
        <end position="21"/>
    </location>
</feature>
<name>A0A5P8I0U2_CONMA</name>
<dbReference type="EMBL" id="MN517464">
    <property type="protein sequence ID" value="QFQ61147.1"/>
    <property type="molecule type" value="mRNA"/>
</dbReference>
<evidence type="ECO:0000313" key="2">
    <source>
        <dbReference type="EMBL" id="QFQ61147.1"/>
    </source>
</evidence>
<keyword evidence="1" id="KW-0732">Signal</keyword>